<accession>A0A151J9Q1</accession>
<evidence type="ECO:0000313" key="2">
    <source>
        <dbReference type="Proteomes" id="UP000078492"/>
    </source>
</evidence>
<reference evidence="1 2" key="1">
    <citation type="submission" date="2015-09" db="EMBL/GenBank/DDBJ databases">
        <title>Trachymyrmex cornetzi WGS genome.</title>
        <authorList>
            <person name="Nygaard S."/>
            <person name="Hu H."/>
            <person name="Boomsma J."/>
            <person name="Zhang G."/>
        </authorList>
    </citation>
    <scope>NUCLEOTIDE SEQUENCE [LARGE SCALE GENOMIC DNA]</scope>
    <source>
        <strain evidence="1">Tcor2-1</strain>
        <tissue evidence="1">Whole body</tissue>
    </source>
</reference>
<evidence type="ECO:0000313" key="1">
    <source>
        <dbReference type="EMBL" id="KYN21741.1"/>
    </source>
</evidence>
<gene>
    <name evidence="1" type="ORF">ALC57_05881</name>
</gene>
<keyword evidence="2" id="KW-1185">Reference proteome</keyword>
<dbReference type="EMBL" id="KQ979397">
    <property type="protein sequence ID" value="KYN21741.1"/>
    <property type="molecule type" value="Genomic_DNA"/>
</dbReference>
<name>A0A151J9Q1_9HYME</name>
<protein>
    <submittedName>
        <fullName evidence="1">Uncharacterized protein</fullName>
    </submittedName>
</protein>
<organism evidence="1 2">
    <name type="scientific">Trachymyrmex cornetzi</name>
    <dbReference type="NCBI Taxonomy" id="471704"/>
    <lineage>
        <taxon>Eukaryota</taxon>
        <taxon>Metazoa</taxon>
        <taxon>Ecdysozoa</taxon>
        <taxon>Arthropoda</taxon>
        <taxon>Hexapoda</taxon>
        <taxon>Insecta</taxon>
        <taxon>Pterygota</taxon>
        <taxon>Neoptera</taxon>
        <taxon>Endopterygota</taxon>
        <taxon>Hymenoptera</taxon>
        <taxon>Apocrita</taxon>
        <taxon>Aculeata</taxon>
        <taxon>Formicoidea</taxon>
        <taxon>Formicidae</taxon>
        <taxon>Myrmicinae</taxon>
        <taxon>Trachymyrmex</taxon>
    </lineage>
</organism>
<dbReference type="Proteomes" id="UP000078492">
    <property type="component" value="Unassembled WGS sequence"/>
</dbReference>
<feature type="non-terminal residue" evidence="1">
    <location>
        <position position="1"/>
    </location>
</feature>
<dbReference type="AlphaFoldDB" id="A0A151J9Q1"/>
<proteinExistence type="predicted"/>
<sequence length="54" mass="5580">QKLCVDSNDTESDGGLAKPIVIHSSTGSRLFQAIENAFSAISTAPSINKGQGAF</sequence>